<dbReference type="EMBL" id="JACHGT010000008">
    <property type="protein sequence ID" value="MBB6036305.1"/>
    <property type="molecule type" value="Genomic_DNA"/>
</dbReference>
<dbReference type="Proteomes" id="UP000548476">
    <property type="component" value="Unassembled WGS sequence"/>
</dbReference>
<keyword evidence="3" id="KW-1185">Reference proteome</keyword>
<feature type="transmembrane region" description="Helical" evidence="1">
    <location>
        <begin position="47"/>
        <end position="80"/>
    </location>
</feature>
<proteinExistence type="predicted"/>
<gene>
    <name evidence="2" type="ORF">HNR73_004173</name>
</gene>
<keyword evidence="1" id="KW-1133">Transmembrane helix</keyword>
<dbReference type="RefSeq" id="WP_184789131.1">
    <property type="nucleotide sequence ID" value="NZ_BONT01000046.1"/>
</dbReference>
<sequence length="95" mass="10271">MFAYEVTGWVDLGLFCVVLLVEGVAIIHCAFQRADGFVAIGTLSKPLWLAVLAGTILLTVLFMGYSSIGLIAVIGALVYLVDVRPTMRDIGDHSW</sequence>
<dbReference type="InterPro" id="IPR019662">
    <property type="entry name" value="DUF2516"/>
</dbReference>
<organism evidence="2 3">
    <name type="scientific">Phytomonospora endophytica</name>
    <dbReference type="NCBI Taxonomy" id="714109"/>
    <lineage>
        <taxon>Bacteria</taxon>
        <taxon>Bacillati</taxon>
        <taxon>Actinomycetota</taxon>
        <taxon>Actinomycetes</taxon>
        <taxon>Micromonosporales</taxon>
        <taxon>Micromonosporaceae</taxon>
        <taxon>Phytomonospora</taxon>
    </lineage>
</organism>
<protein>
    <recommendedName>
        <fullName evidence="4">DUF2516 family protein</fullName>
    </recommendedName>
</protein>
<evidence type="ECO:0000313" key="3">
    <source>
        <dbReference type="Proteomes" id="UP000548476"/>
    </source>
</evidence>
<reference evidence="2 3" key="1">
    <citation type="submission" date="2020-08" db="EMBL/GenBank/DDBJ databases">
        <title>Genomic Encyclopedia of Type Strains, Phase IV (KMG-IV): sequencing the most valuable type-strain genomes for metagenomic binning, comparative biology and taxonomic classification.</title>
        <authorList>
            <person name="Goeker M."/>
        </authorList>
    </citation>
    <scope>NUCLEOTIDE SEQUENCE [LARGE SCALE GENOMIC DNA]</scope>
    <source>
        <strain evidence="2 3">YIM 65646</strain>
    </source>
</reference>
<accession>A0A841FKA9</accession>
<keyword evidence="1" id="KW-0812">Transmembrane</keyword>
<dbReference type="Pfam" id="PF10724">
    <property type="entry name" value="DUF2516"/>
    <property type="match status" value="1"/>
</dbReference>
<comment type="caution">
    <text evidence="2">The sequence shown here is derived from an EMBL/GenBank/DDBJ whole genome shotgun (WGS) entry which is preliminary data.</text>
</comment>
<evidence type="ECO:0008006" key="4">
    <source>
        <dbReference type="Google" id="ProtNLM"/>
    </source>
</evidence>
<evidence type="ECO:0000256" key="1">
    <source>
        <dbReference type="SAM" id="Phobius"/>
    </source>
</evidence>
<feature type="transmembrane region" description="Helical" evidence="1">
    <location>
        <begin position="12"/>
        <end position="31"/>
    </location>
</feature>
<keyword evidence="1" id="KW-0472">Membrane</keyword>
<evidence type="ECO:0000313" key="2">
    <source>
        <dbReference type="EMBL" id="MBB6036305.1"/>
    </source>
</evidence>
<name>A0A841FKA9_9ACTN</name>
<dbReference type="AlphaFoldDB" id="A0A841FKA9"/>